<feature type="region of interest" description="Disordered" evidence="19">
    <location>
        <begin position="20"/>
        <end position="56"/>
    </location>
</feature>
<name>A0A6P8RJ49_GEOSA</name>
<dbReference type="GO" id="GO:0008270">
    <property type="term" value="F:zinc ion binding"/>
    <property type="evidence" value="ECO:0007669"/>
    <property type="project" value="UniProtKB-UniRule"/>
</dbReference>
<reference evidence="22" key="1">
    <citation type="submission" date="2025-08" db="UniProtKB">
        <authorList>
            <consortium name="RefSeq"/>
        </authorList>
    </citation>
    <scope>IDENTIFICATION</scope>
</reference>
<evidence type="ECO:0000256" key="5">
    <source>
        <dbReference type="ARBA" id="ARBA00022473"/>
    </source>
</evidence>
<dbReference type="FunCoup" id="A0A6P8RJ49">
    <property type="interactions" value="2579"/>
</dbReference>
<dbReference type="RefSeq" id="XP_033805913.1">
    <property type="nucleotide sequence ID" value="XM_033950022.1"/>
</dbReference>
<evidence type="ECO:0000256" key="13">
    <source>
        <dbReference type="ARBA" id="ARBA00023125"/>
    </source>
</evidence>
<feature type="region of interest" description="Disordered" evidence="19">
    <location>
        <begin position="1327"/>
        <end position="1365"/>
    </location>
</feature>
<dbReference type="InParanoid" id="A0A6P8RJ49"/>
<evidence type="ECO:0000313" key="22">
    <source>
        <dbReference type="RefSeq" id="XP_033805913.1"/>
    </source>
</evidence>
<dbReference type="InterPro" id="IPR040175">
    <property type="entry name" value="TET1/2/3"/>
</dbReference>
<keyword evidence="14" id="KW-0539">Nucleus</keyword>
<comment type="subcellular location">
    <subcellularLocation>
        <location evidence="2">Chromosome</location>
    </subcellularLocation>
    <subcellularLocation>
        <location evidence="1">Nucleus</location>
    </subcellularLocation>
</comment>
<evidence type="ECO:0000256" key="19">
    <source>
        <dbReference type="SAM" id="MobiDB-lite"/>
    </source>
</evidence>
<comment type="catalytic activity">
    <reaction evidence="16 18">
        <text>a 5-hydroxymethyl-2'-deoxycytidine in DNA + 2-oxoglutarate + O2 = a 5-formyl-2'-deoxycytidine in DNA + succinate + CO2 + H2O</text>
        <dbReference type="Rhea" id="RHEA:53828"/>
        <dbReference type="Rhea" id="RHEA-COMP:13315"/>
        <dbReference type="Rhea" id="RHEA-COMP:13656"/>
        <dbReference type="ChEBI" id="CHEBI:15377"/>
        <dbReference type="ChEBI" id="CHEBI:15379"/>
        <dbReference type="ChEBI" id="CHEBI:16526"/>
        <dbReference type="ChEBI" id="CHEBI:16810"/>
        <dbReference type="ChEBI" id="CHEBI:30031"/>
        <dbReference type="ChEBI" id="CHEBI:136731"/>
        <dbReference type="ChEBI" id="CHEBI:137731"/>
        <dbReference type="EC" id="1.14.11.80"/>
    </reaction>
</comment>
<protein>
    <recommendedName>
        <fullName evidence="18">Methylcytosine dioxygenase TET</fullName>
        <ecNumber evidence="18">1.14.11.80</ecNumber>
    </recommendedName>
</protein>
<feature type="compositionally biased region" description="Polar residues" evidence="19">
    <location>
        <begin position="615"/>
        <end position="624"/>
    </location>
</feature>
<evidence type="ECO:0000256" key="7">
    <source>
        <dbReference type="ARBA" id="ARBA00022771"/>
    </source>
</evidence>
<evidence type="ECO:0000256" key="14">
    <source>
        <dbReference type="ARBA" id="ARBA00023242"/>
    </source>
</evidence>
<evidence type="ECO:0000256" key="17">
    <source>
        <dbReference type="PROSITE-ProRule" id="PRU00509"/>
    </source>
</evidence>
<feature type="region of interest" description="Disordered" evidence="19">
    <location>
        <begin position="589"/>
        <end position="640"/>
    </location>
</feature>
<comment type="catalytic activity">
    <reaction evidence="18">
        <text>a 5-methyl-2'-deoxycytidine in DNA + 2-oxoglutarate + O2 = a 5-hydroxymethyl-2'-deoxycytidine in DNA + succinate + CO2</text>
        <dbReference type="Rhea" id="RHEA:52636"/>
        <dbReference type="Rhea" id="RHEA-COMP:11370"/>
        <dbReference type="Rhea" id="RHEA-COMP:13315"/>
        <dbReference type="ChEBI" id="CHEBI:15379"/>
        <dbReference type="ChEBI" id="CHEBI:16526"/>
        <dbReference type="ChEBI" id="CHEBI:16810"/>
        <dbReference type="ChEBI" id="CHEBI:30031"/>
        <dbReference type="ChEBI" id="CHEBI:85454"/>
        <dbReference type="ChEBI" id="CHEBI:136731"/>
        <dbReference type="EC" id="1.14.11.80"/>
    </reaction>
</comment>
<evidence type="ECO:0000313" key="21">
    <source>
        <dbReference type="Proteomes" id="UP000515159"/>
    </source>
</evidence>
<feature type="region of interest" description="Disordered" evidence="19">
    <location>
        <begin position="1647"/>
        <end position="1672"/>
    </location>
</feature>
<evidence type="ECO:0000256" key="2">
    <source>
        <dbReference type="ARBA" id="ARBA00004286"/>
    </source>
</evidence>
<feature type="compositionally biased region" description="Polar residues" evidence="19">
    <location>
        <begin position="398"/>
        <end position="420"/>
    </location>
</feature>
<accession>A0A6P8RJ49</accession>
<dbReference type="GO" id="GO:0045944">
    <property type="term" value="P:positive regulation of transcription by RNA polymerase II"/>
    <property type="evidence" value="ECO:0007669"/>
    <property type="project" value="TreeGrafter"/>
</dbReference>
<dbReference type="GO" id="GO:0003677">
    <property type="term" value="F:DNA binding"/>
    <property type="evidence" value="ECO:0007669"/>
    <property type="project" value="InterPro"/>
</dbReference>
<feature type="compositionally biased region" description="Basic and acidic residues" evidence="19">
    <location>
        <begin position="148"/>
        <end position="158"/>
    </location>
</feature>
<evidence type="ECO:0000256" key="16">
    <source>
        <dbReference type="ARBA" id="ARBA00049431"/>
    </source>
</evidence>
<feature type="compositionally biased region" description="Polar residues" evidence="19">
    <location>
        <begin position="1348"/>
        <end position="1365"/>
    </location>
</feature>
<dbReference type="GO" id="GO:0040029">
    <property type="term" value="P:epigenetic regulation of gene expression"/>
    <property type="evidence" value="ECO:0007669"/>
    <property type="project" value="InterPro"/>
</dbReference>
<dbReference type="PANTHER" id="PTHR23358:SF4">
    <property type="entry name" value="METHYLCYTOSINE DIOXYGENASE TET3"/>
    <property type="match status" value="1"/>
</dbReference>
<evidence type="ECO:0000256" key="6">
    <source>
        <dbReference type="ARBA" id="ARBA00022723"/>
    </source>
</evidence>
<organism evidence="21 22">
    <name type="scientific">Geotrypetes seraphini</name>
    <name type="common">Gaboon caecilian</name>
    <name type="synonym">Caecilia seraphini</name>
    <dbReference type="NCBI Taxonomy" id="260995"/>
    <lineage>
        <taxon>Eukaryota</taxon>
        <taxon>Metazoa</taxon>
        <taxon>Chordata</taxon>
        <taxon>Craniata</taxon>
        <taxon>Vertebrata</taxon>
        <taxon>Euteleostomi</taxon>
        <taxon>Amphibia</taxon>
        <taxon>Gymnophiona</taxon>
        <taxon>Geotrypetes</taxon>
    </lineage>
</organism>
<evidence type="ECO:0000256" key="15">
    <source>
        <dbReference type="ARBA" id="ARBA00047840"/>
    </source>
</evidence>
<dbReference type="CDD" id="cd18897">
    <property type="entry name" value="TET3"/>
    <property type="match status" value="1"/>
</dbReference>
<dbReference type="GO" id="GO:0005634">
    <property type="term" value="C:nucleus"/>
    <property type="evidence" value="ECO:0007669"/>
    <property type="project" value="UniProtKB-UniRule"/>
</dbReference>
<dbReference type="SMART" id="SM01333">
    <property type="entry name" value="Tet_JBP"/>
    <property type="match status" value="1"/>
</dbReference>
<evidence type="ECO:0000256" key="1">
    <source>
        <dbReference type="ARBA" id="ARBA00004123"/>
    </source>
</evidence>
<dbReference type="EC" id="1.14.11.80" evidence="18"/>
<keyword evidence="5" id="KW-0217">Developmental protein</keyword>
<comment type="catalytic activity">
    <reaction evidence="15 18">
        <text>a 5-formyl-2'-deoxycytidine in DNA + 2-oxoglutarate + O2 = a 5-carboxyl-2'-deoxycytidine in DNA + succinate + CO2 + H(+)</text>
        <dbReference type="Rhea" id="RHEA:53832"/>
        <dbReference type="Rhea" id="RHEA-COMP:13656"/>
        <dbReference type="Rhea" id="RHEA-COMP:13657"/>
        <dbReference type="ChEBI" id="CHEBI:15378"/>
        <dbReference type="ChEBI" id="CHEBI:15379"/>
        <dbReference type="ChEBI" id="CHEBI:16526"/>
        <dbReference type="ChEBI" id="CHEBI:16810"/>
        <dbReference type="ChEBI" id="CHEBI:30031"/>
        <dbReference type="ChEBI" id="CHEBI:137731"/>
        <dbReference type="ChEBI" id="CHEBI:137732"/>
        <dbReference type="EC" id="1.14.11.80"/>
    </reaction>
</comment>
<keyword evidence="10 18" id="KW-0223">Dioxygenase</keyword>
<feature type="region of interest" description="Disordered" evidence="19">
    <location>
        <begin position="113"/>
        <end position="167"/>
    </location>
</feature>
<dbReference type="PROSITE" id="PS51058">
    <property type="entry name" value="ZF_CXXC"/>
    <property type="match status" value="1"/>
</dbReference>
<keyword evidence="21" id="KW-1185">Reference proteome</keyword>
<evidence type="ECO:0000256" key="8">
    <source>
        <dbReference type="ARBA" id="ARBA00022833"/>
    </source>
</evidence>
<dbReference type="Pfam" id="PF12851">
    <property type="entry name" value="Tet_JBP"/>
    <property type="match status" value="1"/>
</dbReference>
<dbReference type="InterPro" id="IPR046942">
    <property type="entry name" value="TET_oxygenase"/>
</dbReference>
<dbReference type="GeneID" id="117362931"/>
<dbReference type="InterPro" id="IPR002857">
    <property type="entry name" value="Znf_CXXC"/>
</dbReference>
<keyword evidence="11 18" id="KW-0560">Oxidoreductase</keyword>
<feature type="region of interest" description="Disordered" evidence="19">
    <location>
        <begin position="512"/>
        <end position="536"/>
    </location>
</feature>
<dbReference type="OrthoDB" id="8854879at2759"/>
<comment type="function">
    <text evidence="18">Dioxygenase that catalyzes the conversion of the modified genomic base 5-methylcytosine (5mC) into 5-hydroxymethylcytosine (5hmC) and plays a key role in epigenetic chromatin reprogramming during embryonic development.</text>
</comment>
<evidence type="ECO:0000256" key="12">
    <source>
        <dbReference type="ARBA" id="ARBA00023004"/>
    </source>
</evidence>
<dbReference type="Proteomes" id="UP000515159">
    <property type="component" value="Chromosome 6"/>
</dbReference>
<feature type="compositionally biased region" description="Polar residues" evidence="19">
    <location>
        <begin position="1266"/>
        <end position="1275"/>
    </location>
</feature>
<evidence type="ECO:0000256" key="11">
    <source>
        <dbReference type="ARBA" id="ARBA00023002"/>
    </source>
</evidence>
<dbReference type="GO" id="GO:0005694">
    <property type="term" value="C:chromosome"/>
    <property type="evidence" value="ECO:0007669"/>
    <property type="project" value="UniProtKB-SubCell"/>
</dbReference>
<evidence type="ECO:0000256" key="10">
    <source>
        <dbReference type="ARBA" id="ARBA00022964"/>
    </source>
</evidence>
<keyword evidence="7 17" id="KW-0863">Zinc-finger</keyword>
<feature type="compositionally biased region" description="Polar residues" evidence="19">
    <location>
        <begin position="522"/>
        <end position="536"/>
    </location>
</feature>
<evidence type="ECO:0000256" key="18">
    <source>
        <dbReference type="RuleBase" id="RU367064"/>
    </source>
</evidence>
<evidence type="ECO:0000256" key="9">
    <source>
        <dbReference type="ARBA" id="ARBA00022853"/>
    </source>
</evidence>
<proteinExistence type="inferred from homology"/>
<keyword evidence="12 18" id="KW-0408">Iron</keyword>
<evidence type="ECO:0000256" key="3">
    <source>
        <dbReference type="ARBA" id="ARBA00007502"/>
    </source>
</evidence>
<evidence type="ECO:0000259" key="20">
    <source>
        <dbReference type="PROSITE" id="PS51058"/>
    </source>
</evidence>
<gene>
    <name evidence="22" type="primary">TET3</name>
</gene>
<keyword evidence="6 18" id="KW-0479">Metal-binding</keyword>
<keyword evidence="9" id="KW-0156">Chromatin regulator</keyword>
<keyword evidence="13" id="KW-0238">DNA-binding</keyword>
<feature type="region of interest" description="Disordered" evidence="19">
    <location>
        <begin position="1265"/>
        <end position="1286"/>
    </location>
</feature>
<dbReference type="GO" id="GO:0141166">
    <property type="term" value="P:chromosomal 5-methylcytosine DNA demethylation pathway"/>
    <property type="evidence" value="ECO:0007669"/>
    <property type="project" value="UniProtKB-UniRule"/>
</dbReference>
<dbReference type="CTD" id="200424"/>
<comment type="cofactor">
    <cofactor evidence="18">
        <name>Fe(2+)</name>
        <dbReference type="ChEBI" id="CHEBI:29033"/>
    </cofactor>
    <text evidence="18">Binds 1 Fe(2+) ion per subunit.</text>
</comment>
<sequence>MKKIQGPLNSNKLAKDVYEFSEDKSSMGGNKKKSAVAGKDNTGTNTEPTPLPRKKRKRCGQCIPCLRKEPCGACFNCVNRSKSHQICKLRKCEELKKRLITDKKAKVVIKGSAEPRRKKQVKAAKIGSECSSVDGPKASQMDKSPTNHVEERRVEQKETPNLVNGGCEPTESKKLMEANNWIHQPVTQPSKENLSWKHTPSLHQAVTTNNAKLEDARNLVAFSAVAEAISSYDVPASGSPSLLSMQLYEKFNSEMNNREKTGNSTFAPSDNFSISEDLNMLKAALTLAKHGMKPPNCNCDGPECPDYLEWLEKKIKYAINEEQNRSSHPFNQVHNQPVEKGCFYRSSAHSREIHLQNALLKLFSFPKALNIAKEKNISLKNCLLFEALTQLSALPQPSRETSIAHNDPLQPSSLRQTSQEQGKKTGLEGSHYIPDLSALHNSSNHLPAPPTTPQKTEIPEQWKMETKSKDMWLLSPEEPMTHTDPMTGLKHLLGSTDDYIKSVFKRPEVLPNKVKTAKSKQRTLYSPQKEQSSPDYLKMSPNQQLSQLLQGTEFRKKTQTVLQRHLHHKRNLFREKTLIKANAQEQQKWWIPGSPVSTQKSSEKPKKERKKKGQSPIQKQTVPKTKTPRKQVHIRKTKQKDVHQLFLPMRQISLEEFRSSGNSENRSEVIKVEQAAPNVHEQTSSLSTPQITPESVLHKTDLGFWESPMKYLDSPTKSLLDTPAKKAQAEFPTCDCVEQIIEKDEGPYYTHLGSGPTVAAIRELMEERYGEKGKAIRIEKVIYTGKEGKSSRGCPIAKWVIRRHSEEEKLLCLVRHRSGHHCENAVIIILIMAWEGIPRSLGDTLYQELTDTITKHGNPTTRRCGLNDDRTCACQGKDPNSCGASFSFGCSWSMYFNGCKYARSKTPRKFRLVGDNPKEEDVLRNSFQDLATEVAPLYKKLAPQAYQNQVRNEDTAIDCRLGLKEGRPFSGVTACMDFCAHAHKDQHNLYNGCTVVCTLTKEDNRVIGQIPDDEQLHVLPLYKVANTDEFGSEENQLEKMNNGAIQVLTSFPREVRKLPEPAKSCRQRQLEAKKAAAEKKKLQKEKLTTPEKIKQETMDMQTLQQNTGLPLNSPLPQQPIKVEPQNHYSNFKYGSNAVVESYSVLGSCRPSDPFSMNSVYSYHSYYAQPSLPSMNGYHSKFALPSFGYYNFSSNHAFPSRFLNYSTTDSRNSGWLSSNFEKKPDVPIPSDSSNLSYRNTEFSEQTSHTVSNDPLYQTTFPEPKECASQNAASMSHRTPPKETTPFAQNMSCFNRTVKQEPVDSLSHAEPLQRSTGNVQNATINLSGVSTSSHNASQEHLWESYKPKRSGSTSERATTNGSWDPFTSNENGSMQDKLVNSFSVHPSPAKLSCSQDKQWNLFSGDEQLSQHKANLMETVWSSCKMNDNTLVLPVSANSSLQEKTWNLGQMSFNSVVNKGSSGFQNKLWNSLKINEQQIPIPSPGLHGKPWNSFTVSTADTTLCSSFQANENPLLPGLSYQEKLWDPYSLDDDLEDSPEKNVKEDEEEVWSDSEHNFLDENIGGVAVAPAHGSILIECARRELHATTPLKKPNRCHPARISLVFYQHKNLNQPNHGLALWEAKMKLLAERARARQEEAARLGLPPDIKPFGKKRKWGGATPLEPQNQEKKESVPVRQAVAIPTNSSTTVSSYAYTKVTGPYSRWI</sequence>
<comment type="similarity">
    <text evidence="3 18">Belongs to the TET family.</text>
</comment>
<dbReference type="InterPro" id="IPR024779">
    <property type="entry name" value="2OGFeDO_JBP1/TET_oxygenase_dom"/>
</dbReference>
<dbReference type="PANTHER" id="PTHR23358">
    <property type="entry name" value="METHYLCYTOSINE DIOXYGENASE TET"/>
    <property type="match status" value="1"/>
</dbReference>
<dbReference type="KEGG" id="gsh:117362931"/>
<dbReference type="GO" id="GO:0070579">
    <property type="term" value="F:DNA 5-methylcytosine dioxygenase activity"/>
    <property type="evidence" value="ECO:0007669"/>
    <property type="project" value="UniProtKB-UniRule"/>
</dbReference>
<feature type="compositionally biased region" description="Basic residues" evidence="19">
    <location>
        <begin position="626"/>
        <end position="638"/>
    </location>
</feature>
<comment type="cofactor">
    <cofactor evidence="18">
        <name>Zn(2+)</name>
        <dbReference type="ChEBI" id="CHEBI:29105"/>
    </cofactor>
    <text evidence="18">The zinc ions have a structural role.</text>
</comment>
<feature type="compositionally biased region" description="Polar residues" evidence="19">
    <location>
        <begin position="1327"/>
        <end position="1336"/>
    </location>
</feature>
<keyword evidence="4" id="KW-0158">Chromosome</keyword>
<feature type="domain" description="CXXC-type" evidence="20">
    <location>
        <begin position="52"/>
        <end position="93"/>
    </location>
</feature>
<evidence type="ECO:0000256" key="4">
    <source>
        <dbReference type="ARBA" id="ARBA00022454"/>
    </source>
</evidence>
<keyword evidence="8 18" id="KW-0862">Zinc</keyword>
<feature type="region of interest" description="Disordered" evidence="19">
    <location>
        <begin position="398"/>
        <end position="459"/>
    </location>
</feature>